<dbReference type="Pfam" id="PF00072">
    <property type="entry name" value="Response_reg"/>
    <property type="match status" value="1"/>
</dbReference>
<gene>
    <name evidence="10" type="ORF">VB738_00020</name>
</gene>
<evidence type="ECO:0000259" key="8">
    <source>
        <dbReference type="PROSITE" id="PS50110"/>
    </source>
</evidence>
<feature type="modified residue" description="4-aspartylphosphate" evidence="6">
    <location>
        <position position="53"/>
    </location>
</feature>
<organism evidence="10 11">
    <name type="scientific">Cyanobium gracile UHCC 0139</name>
    <dbReference type="NCBI Taxonomy" id="3110308"/>
    <lineage>
        <taxon>Bacteria</taxon>
        <taxon>Bacillati</taxon>
        <taxon>Cyanobacteriota</taxon>
        <taxon>Cyanophyceae</taxon>
        <taxon>Synechococcales</taxon>
        <taxon>Prochlorococcaceae</taxon>
        <taxon>Cyanobium</taxon>
    </lineage>
</organism>
<dbReference type="InterPro" id="IPR039420">
    <property type="entry name" value="WalR-like"/>
</dbReference>
<evidence type="ECO:0000256" key="5">
    <source>
        <dbReference type="ARBA" id="ARBA00023163"/>
    </source>
</evidence>
<evidence type="ECO:0000313" key="11">
    <source>
        <dbReference type="Proteomes" id="UP001304461"/>
    </source>
</evidence>
<feature type="DNA-binding region" description="OmpR/PhoB-type" evidence="7">
    <location>
        <begin position="133"/>
        <end position="232"/>
    </location>
</feature>
<dbReference type="InterPro" id="IPR036388">
    <property type="entry name" value="WH-like_DNA-bd_sf"/>
</dbReference>
<dbReference type="Pfam" id="PF00486">
    <property type="entry name" value="Trans_reg_C"/>
    <property type="match status" value="1"/>
</dbReference>
<keyword evidence="11" id="KW-1185">Reference proteome</keyword>
<sequence length="265" mass="29655">MKPSILLIEDDGDMLDLVAGHLEHGGFDVQRAADGIKGQALAVQYCPDVILLDLMLPKVDGLTLCQRLRRDERTAKIPILMLTALGSTKDKVSGFNSGADDYLTKPFDLEELMVRVKALLRRSERAPLSAKHNEILSFSCLTLVPERFEAIWFDAPVRLTHTEFELLHCLLQRHGQTVAPSLILKEVWGYEPDDDIETIRVHIRHLRTKLEPDPRKPRFIKTVYGAGYCLELPPADQMEPLAAAIRSAREARLTADAKTNEGAVA</sequence>
<dbReference type="InterPro" id="IPR016032">
    <property type="entry name" value="Sig_transdc_resp-reg_C-effctor"/>
</dbReference>
<dbReference type="Gene3D" id="6.10.250.690">
    <property type="match status" value="1"/>
</dbReference>
<dbReference type="PROSITE" id="PS51755">
    <property type="entry name" value="OMPR_PHOB"/>
    <property type="match status" value="1"/>
</dbReference>
<reference evidence="10 11" key="1">
    <citation type="submission" date="2023-12" db="EMBL/GenBank/DDBJ databases">
        <title>Baltic Sea Cyanobacteria.</title>
        <authorList>
            <person name="Delbaje E."/>
            <person name="Fewer D.P."/>
            <person name="Shishido T.K."/>
        </authorList>
    </citation>
    <scope>NUCLEOTIDE SEQUENCE [LARGE SCALE GENOMIC DNA]</scope>
    <source>
        <strain evidence="10 11">UHCC 0139</strain>
    </source>
</reference>
<feature type="domain" description="OmpR/PhoB-type" evidence="9">
    <location>
        <begin position="133"/>
        <end position="232"/>
    </location>
</feature>
<dbReference type="Proteomes" id="UP001304461">
    <property type="component" value="Unassembled WGS sequence"/>
</dbReference>
<dbReference type="Gene3D" id="3.40.50.2300">
    <property type="match status" value="1"/>
</dbReference>
<dbReference type="InterPro" id="IPR001867">
    <property type="entry name" value="OmpR/PhoB-type_DNA-bd"/>
</dbReference>
<evidence type="ECO:0000256" key="7">
    <source>
        <dbReference type="PROSITE-ProRule" id="PRU01091"/>
    </source>
</evidence>
<keyword evidence="3" id="KW-0805">Transcription regulation</keyword>
<dbReference type="PROSITE" id="PS50110">
    <property type="entry name" value="RESPONSE_REGULATORY"/>
    <property type="match status" value="1"/>
</dbReference>
<evidence type="ECO:0000256" key="6">
    <source>
        <dbReference type="PROSITE-ProRule" id="PRU00169"/>
    </source>
</evidence>
<accession>A0ABU5RPG9</accession>
<dbReference type="EMBL" id="JAYGHX010000001">
    <property type="protein sequence ID" value="MEA5389630.1"/>
    <property type="molecule type" value="Genomic_DNA"/>
</dbReference>
<evidence type="ECO:0000256" key="4">
    <source>
        <dbReference type="ARBA" id="ARBA00023125"/>
    </source>
</evidence>
<evidence type="ECO:0000256" key="2">
    <source>
        <dbReference type="ARBA" id="ARBA00023012"/>
    </source>
</evidence>
<dbReference type="InterPro" id="IPR001789">
    <property type="entry name" value="Sig_transdc_resp-reg_receiver"/>
</dbReference>
<keyword evidence="1 6" id="KW-0597">Phosphoprotein</keyword>
<evidence type="ECO:0000256" key="3">
    <source>
        <dbReference type="ARBA" id="ARBA00023015"/>
    </source>
</evidence>
<proteinExistence type="predicted"/>
<dbReference type="Gene3D" id="1.10.10.10">
    <property type="entry name" value="Winged helix-like DNA-binding domain superfamily/Winged helix DNA-binding domain"/>
    <property type="match status" value="1"/>
</dbReference>
<comment type="caution">
    <text evidence="10">The sequence shown here is derived from an EMBL/GenBank/DDBJ whole genome shotgun (WGS) entry which is preliminary data.</text>
</comment>
<name>A0ABU5RPG9_9CYAN</name>
<dbReference type="RefSeq" id="WP_323303785.1">
    <property type="nucleotide sequence ID" value="NZ_JAYGHX010000001.1"/>
</dbReference>
<evidence type="ECO:0000313" key="10">
    <source>
        <dbReference type="EMBL" id="MEA5389630.1"/>
    </source>
</evidence>
<keyword evidence="5" id="KW-0804">Transcription</keyword>
<keyword evidence="2" id="KW-0902">Two-component regulatory system</keyword>
<protein>
    <submittedName>
        <fullName evidence="10">Response regulator transcription factor</fullName>
    </submittedName>
</protein>
<feature type="domain" description="Response regulatory" evidence="8">
    <location>
        <begin position="4"/>
        <end position="120"/>
    </location>
</feature>
<dbReference type="SUPFAM" id="SSF52172">
    <property type="entry name" value="CheY-like"/>
    <property type="match status" value="1"/>
</dbReference>
<dbReference type="SMART" id="SM00862">
    <property type="entry name" value="Trans_reg_C"/>
    <property type="match status" value="1"/>
</dbReference>
<dbReference type="PANTHER" id="PTHR48111:SF21">
    <property type="entry name" value="DNA-BINDING DUAL MASTER TRANSCRIPTIONAL REGULATOR RPAA"/>
    <property type="match status" value="1"/>
</dbReference>
<dbReference type="InterPro" id="IPR011006">
    <property type="entry name" value="CheY-like_superfamily"/>
</dbReference>
<dbReference type="SUPFAM" id="SSF46894">
    <property type="entry name" value="C-terminal effector domain of the bipartite response regulators"/>
    <property type="match status" value="1"/>
</dbReference>
<evidence type="ECO:0000256" key="1">
    <source>
        <dbReference type="ARBA" id="ARBA00022553"/>
    </source>
</evidence>
<keyword evidence="4 7" id="KW-0238">DNA-binding</keyword>
<evidence type="ECO:0000259" key="9">
    <source>
        <dbReference type="PROSITE" id="PS51755"/>
    </source>
</evidence>
<dbReference type="PANTHER" id="PTHR48111">
    <property type="entry name" value="REGULATOR OF RPOS"/>
    <property type="match status" value="1"/>
</dbReference>
<dbReference type="SMART" id="SM00448">
    <property type="entry name" value="REC"/>
    <property type="match status" value="1"/>
</dbReference>
<dbReference type="CDD" id="cd00383">
    <property type="entry name" value="trans_reg_C"/>
    <property type="match status" value="1"/>
</dbReference>